<dbReference type="PANTHER" id="PTHR40465">
    <property type="entry name" value="CHROMOSOME 1, WHOLE GENOME SHOTGUN SEQUENCE"/>
    <property type="match status" value="1"/>
</dbReference>
<keyword evidence="2" id="KW-0812">Transmembrane</keyword>
<feature type="transmembrane region" description="Helical" evidence="2">
    <location>
        <begin position="22"/>
        <end position="46"/>
    </location>
</feature>
<name>A0ABR3JZK2_9AGAR</name>
<feature type="domain" description="DUF6534" evidence="3">
    <location>
        <begin position="63"/>
        <end position="150"/>
    </location>
</feature>
<dbReference type="Proteomes" id="UP001556367">
    <property type="component" value="Unassembled WGS sequence"/>
</dbReference>
<proteinExistence type="predicted"/>
<keyword evidence="2" id="KW-1133">Transmembrane helix</keyword>
<evidence type="ECO:0000259" key="3">
    <source>
        <dbReference type="Pfam" id="PF20152"/>
    </source>
</evidence>
<feature type="transmembrane region" description="Helical" evidence="2">
    <location>
        <begin position="91"/>
        <end position="119"/>
    </location>
</feature>
<protein>
    <recommendedName>
        <fullName evidence="3">DUF6534 domain-containing protein</fullName>
    </recommendedName>
</protein>
<feature type="region of interest" description="Disordered" evidence="1">
    <location>
        <begin position="207"/>
        <end position="252"/>
    </location>
</feature>
<keyword evidence="2" id="KW-0472">Membrane</keyword>
<dbReference type="InterPro" id="IPR045339">
    <property type="entry name" value="DUF6534"/>
</dbReference>
<accession>A0ABR3JZK2</accession>
<feature type="transmembrane region" description="Helical" evidence="2">
    <location>
        <begin position="125"/>
        <end position="145"/>
    </location>
</feature>
<evidence type="ECO:0000313" key="4">
    <source>
        <dbReference type="EMBL" id="KAL0960625.1"/>
    </source>
</evidence>
<feature type="compositionally biased region" description="Polar residues" evidence="1">
    <location>
        <begin position="209"/>
        <end position="218"/>
    </location>
</feature>
<keyword evidence="5" id="KW-1185">Reference proteome</keyword>
<organism evidence="4 5">
    <name type="scientific">Hohenbuehelia grisea</name>
    <dbReference type="NCBI Taxonomy" id="104357"/>
    <lineage>
        <taxon>Eukaryota</taxon>
        <taxon>Fungi</taxon>
        <taxon>Dikarya</taxon>
        <taxon>Basidiomycota</taxon>
        <taxon>Agaricomycotina</taxon>
        <taxon>Agaricomycetes</taxon>
        <taxon>Agaricomycetidae</taxon>
        <taxon>Agaricales</taxon>
        <taxon>Pleurotineae</taxon>
        <taxon>Pleurotaceae</taxon>
        <taxon>Hohenbuehelia</taxon>
    </lineage>
</organism>
<gene>
    <name evidence="4" type="ORF">HGRIS_005656</name>
</gene>
<dbReference type="EMBL" id="JASNQZ010000001">
    <property type="protein sequence ID" value="KAL0960625.1"/>
    <property type="molecule type" value="Genomic_DNA"/>
</dbReference>
<reference evidence="5" key="1">
    <citation type="submission" date="2024-06" db="EMBL/GenBank/DDBJ databases">
        <title>Multi-omics analyses provide insights into the biosynthesis of the anticancer antibiotic pleurotin in Hohenbuehelia grisea.</title>
        <authorList>
            <person name="Weaver J.A."/>
            <person name="Alberti F."/>
        </authorList>
    </citation>
    <scope>NUCLEOTIDE SEQUENCE [LARGE SCALE GENOMIC DNA]</scope>
    <source>
        <strain evidence="5">T-177</strain>
    </source>
</reference>
<evidence type="ECO:0000256" key="1">
    <source>
        <dbReference type="SAM" id="MobiDB-lite"/>
    </source>
</evidence>
<comment type="caution">
    <text evidence="4">The sequence shown here is derived from an EMBL/GenBank/DDBJ whole genome shotgun (WGS) entry which is preliminary data.</text>
</comment>
<evidence type="ECO:0000256" key="2">
    <source>
        <dbReference type="SAM" id="Phobius"/>
    </source>
</evidence>
<evidence type="ECO:0000313" key="5">
    <source>
        <dbReference type="Proteomes" id="UP001556367"/>
    </source>
</evidence>
<dbReference type="PANTHER" id="PTHR40465:SF1">
    <property type="entry name" value="DUF6534 DOMAIN-CONTAINING PROTEIN"/>
    <property type="match status" value="1"/>
</dbReference>
<sequence length="252" mass="27411">MLLRATGVDHVKKLVPRHFDRHFITCSFRIGLGILFTVETFLLVHIDQFPKLIWVTSVGLGSAAACDIIIAMSLCFYLTRSRTGFKRTDSLITTLIAYSLTTGLITSVIASVAVITFAIMPTNFIWLSFFWILGKCYVNSFLAALNSRDSLRERAGPQDGTFLQLSPFQATVASQHHEGMAMTTALKPNPPLTVKVETSTVSKMDYVDSPSSGTSTNRFLVPAPFSLGTTPGPYDPSADENGENSSAASTNS</sequence>
<dbReference type="Pfam" id="PF20152">
    <property type="entry name" value="DUF6534"/>
    <property type="match status" value="1"/>
</dbReference>
<feature type="compositionally biased region" description="Polar residues" evidence="1">
    <location>
        <begin position="243"/>
        <end position="252"/>
    </location>
</feature>
<feature type="transmembrane region" description="Helical" evidence="2">
    <location>
        <begin position="52"/>
        <end position="79"/>
    </location>
</feature>